<keyword evidence="8" id="KW-0472">Membrane</keyword>
<evidence type="ECO:0000313" key="10">
    <source>
        <dbReference type="EMBL" id="OSJ35307.1"/>
    </source>
</evidence>
<keyword evidence="11" id="KW-1185">Reference proteome</keyword>
<dbReference type="InterPro" id="IPR003594">
    <property type="entry name" value="HATPase_dom"/>
</dbReference>
<dbReference type="EMBL" id="NAFK01000111">
    <property type="protein sequence ID" value="OSJ35307.1"/>
    <property type="molecule type" value="Genomic_DNA"/>
</dbReference>
<dbReference type="EC" id="2.7.13.3" evidence="2"/>
<dbReference type="InterPro" id="IPR011102">
    <property type="entry name" value="Sig_transdc_His_kinase_HWE"/>
</dbReference>
<dbReference type="SUPFAM" id="SSF55874">
    <property type="entry name" value="ATPase domain of HSP90 chaperone/DNA topoisomerase II/histidine kinase"/>
    <property type="match status" value="1"/>
</dbReference>
<evidence type="ECO:0000256" key="5">
    <source>
        <dbReference type="ARBA" id="ARBA00022741"/>
    </source>
</evidence>
<dbReference type="Pfam" id="PF02518">
    <property type="entry name" value="HATPase_c"/>
    <property type="match status" value="1"/>
</dbReference>
<evidence type="ECO:0000256" key="3">
    <source>
        <dbReference type="ARBA" id="ARBA00022553"/>
    </source>
</evidence>
<feature type="transmembrane region" description="Helical" evidence="8">
    <location>
        <begin position="63"/>
        <end position="83"/>
    </location>
</feature>
<dbReference type="InterPro" id="IPR005467">
    <property type="entry name" value="His_kinase_dom"/>
</dbReference>
<keyword evidence="8" id="KW-1133">Transmembrane helix</keyword>
<dbReference type="Proteomes" id="UP000193884">
    <property type="component" value="Unassembled WGS sequence"/>
</dbReference>
<evidence type="ECO:0000256" key="4">
    <source>
        <dbReference type="ARBA" id="ARBA00022679"/>
    </source>
</evidence>
<evidence type="ECO:0000256" key="2">
    <source>
        <dbReference type="ARBA" id="ARBA00012438"/>
    </source>
</evidence>
<dbReference type="PROSITE" id="PS50109">
    <property type="entry name" value="HIS_KIN"/>
    <property type="match status" value="1"/>
</dbReference>
<protein>
    <recommendedName>
        <fullName evidence="2">histidine kinase</fullName>
        <ecNumber evidence="2">2.7.13.3</ecNumber>
    </recommendedName>
</protein>
<reference evidence="10 11" key="1">
    <citation type="submission" date="2017-03" db="EMBL/GenBank/DDBJ databases">
        <title>Whole genome sequences of fourteen strains of Bradyrhizobium canariense and one strain of Bradyrhizobium japonicum isolated from Lupinus (Papilionoideae: Genisteae) species in Algeria.</title>
        <authorList>
            <person name="Crovadore J."/>
            <person name="Chekireb D."/>
            <person name="Brachmann A."/>
            <person name="Chablais R."/>
            <person name="Cochard B."/>
            <person name="Lefort F."/>
        </authorList>
    </citation>
    <scope>NUCLEOTIDE SEQUENCE [LARGE SCALE GENOMIC DNA]</scope>
    <source>
        <strain evidence="10 11">UBMAN05</strain>
    </source>
</reference>
<accession>A0ABX3XAW0</accession>
<sequence length="292" mass="31509">MVVCAVLQMGLQMQTGAPGFFLLLPGVFISGLIFDHGSGILAAVIAVMVGAYLSYPGEFALDYLSTNALFAITAAGTAVIAEFQRIELRRVMRADKTKALLLQELAHRTKNNLAILGSMIRLEARHGGPELARPLEATARRLQVMAEVYDHLSPKEDSRSVNMRYFLNDVVEKVFESLLPSAPVAFQVSCEDFSLPHNQALAIGIITNELVTNSLKYAFPNETAGHITVSLSNREGIELSVSDNGVGVSTPADPAGLGSRIVQLLTQQLEGEITYERLSPGLCVRVRAASVV</sequence>
<evidence type="ECO:0000256" key="1">
    <source>
        <dbReference type="ARBA" id="ARBA00000085"/>
    </source>
</evidence>
<dbReference type="PANTHER" id="PTHR41523">
    <property type="entry name" value="TWO-COMPONENT SYSTEM SENSOR PROTEIN"/>
    <property type="match status" value="1"/>
</dbReference>
<evidence type="ECO:0000313" key="11">
    <source>
        <dbReference type="Proteomes" id="UP000193884"/>
    </source>
</evidence>
<name>A0ABX3XAW0_9BRAD</name>
<comment type="catalytic activity">
    <reaction evidence="1">
        <text>ATP + protein L-histidine = ADP + protein N-phospho-L-histidine.</text>
        <dbReference type="EC" id="2.7.13.3"/>
    </reaction>
</comment>
<feature type="transmembrane region" description="Helical" evidence="8">
    <location>
        <begin position="39"/>
        <end position="57"/>
    </location>
</feature>
<feature type="transmembrane region" description="Helical" evidence="8">
    <location>
        <begin position="16"/>
        <end position="34"/>
    </location>
</feature>
<keyword evidence="7" id="KW-0067">ATP-binding</keyword>
<gene>
    <name evidence="10" type="ORF">BST63_02185</name>
</gene>
<keyword evidence="3" id="KW-0597">Phosphoprotein</keyword>
<dbReference type="PANTHER" id="PTHR41523:SF8">
    <property type="entry name" value="ETHYLENE RESPONSE SENSOR PROTEIN"/>
    <property type="match status" value="1"/>
</dbReference>
<dbReference type="Gene3D" id="3.30.565.10">
    <property type="entry name" value="Histidine kinase-like ATPase, C-terminal domain"/>
    <property type="match status" value="1"/>
</dbReference>
<dbReference type="SMART" id="SM00387">
    <property type="entry name" value="HATPase_c"/>
    <property type="match status" value="1"/>
</dbReference>
<comment type="caution">
    <text evidence="10">The sequence shown here is derived from an EMBL/GenBank/DDBJ whole genome shotgun (WGS) entry which is preliminary data.</text>
</comment>
<proteinExistence type="predicted"/>
<organism evidence="10 11">
    <name type="scientific">Bradyrhizobium canariense</name>
    <dbReference type="NCBI Taxonomy" id="255045"/>
    <lineage>
        <taxon>Bacteria</taxon>
        <taxon>Pseudomonadati</taxon>
        <taxon>Pseudomonadota</taxon>
        <taxon>Alphaproteobacteria</taxon>
        <taxon>Hyphomicrobiales</taxon>
        <taxon>Nitrobacteraceae</taxon>
        <taxon>Bradyrhizobium</taxon>
    </lineage>
</organism>
<keyword evidence="8" id="KW-0812">Transmembrane</keyword>
<evidence type="ECO:0000256" key="7">
    <source>
        <dbReference type="ARBA" id="ARBA00022840"/>
    </source>
</evidence>
<keyword evidence="5" id="KW-0547">Nucleotide-binding</keyword>
<keyword evidence="4" id="KW-0808">Transferase</keyword>
<dbReference type="InterPro" id="IPR036890">
    <property type="entry name" value="HATPase_C_sf"/>
</dbReference>
<dbReference type="Pfam" id="PF07568">
    <property type="entry name" value="HisKA_2"/>
    <property type="match status" value="1"/>
</dbReference>
<keyword evidence="6" id="KW-0418">Kinase</keyword>
<dbReference type="InterPro" id="IPR011495">
    <property type="entry name" value="Sig_transdc_His_kin_sub2_dim/P"/>
</dbReference>
<feature type="domain" description="Histidine kinase" evidence="9">
    <location>
        <begin position="104"/>
        <end position="292"/>
    </location>
</feature>
<evidence type="ECO:0000256" key="8">
    <source>
        <dbReference type="SAM" id="Phobius"/>
    </source>
</evidence>
<evidence type="ECO:0000259" key="9">
    <source>
        <dbReference type="PROSITE" id="PS50109"/>
    </source>
</evidence>
<evidence type="ECO:0000256" key="6">
    <source>
        <dbReference type="ARBA" id="ARBA00022777"/>
    </source>
</evidence>
<dbReference type="SMART" id="SM00911">
    <property type="entry name" value="HWE_HK"/>
    <property type="match status" value="1"/>
</dbReference>